<feature type="transmembrane region" description="Helical" evidence="5">
    <location>
        <begin position="105"/>
        <end position="125"/>
    </location>
</feature>
<keyword evidence="2 5" id="KW-0812">Transmembrane</keyword>
<organism evidence="7 8">
    <name type="scientific">Desmophyllum pertusum</name>
    <dbReference type="NCBI Taxonomy" id="174260"/>
    <lineage>
        <taxon>Eukaryota</taxon>
        <taxon>Metazoa</taxon>
        <taxon>Cnidaria</taxon>
        <taxon>Anthozoa</taxon>
        <taxon>Hexacorallia</taxon>
        <taxon>Scleractinia</taxon>
        <taxon>Caryophylliina</taxon>
        <taxon>Caryophylliidae</taxon>
        <taxon>Desmophyllum</taxon>
    </lineage>
</organism>
<evidence type="ECO:0000256" key="3">
    <source>
        <dbReference type="ARBA" id="ARBA00022989"/>
    </source>
</evidence>
<dbReference type="PANTHER" id="PTHR24064">
    <property type="entry name" value="SOLUTE CARRIER FAMILY 22 MEMBER"/>
    <property type="match status" value="1"/>
</dbReference>
<dbReference type="GO" id="GO:0022857">
    <property type="term" value="F:transmembrane transporter activity"/>
    <property type="evidence" value="ECO:0007669"/>
    <property type="project" value="InterPro"/>
</dbReference>
<evidence type="ECO:0000256" key="1">
    <source>
        <dbReference type="ARBA" id="ARBA00004141"/>
    </source>
</evidence>
<feature type="transmembrane region" description="Helical" evidence="5">
    <location>
        <begin position="137"/>
        <end position="158"/>
    </location>
</feature>
<dbReference type="PROSITE" id="PS50850">
    <property type="entry name" value="MFS"/>
    <property type="match status" value="1"/>
</dbReference>
<keyword evidence="4 5" id="KW-0472">Membrane</keyword>
<evidence type="ECO:0000256" key="5">
    <source>
        <dbReference type="SAM" id="Phobius"/>
    </source>
</evidence>
<feature type="transmembrane region" description="Helical" evidence="5">
    <location>
        <begin position="33"/>
        <end position="57"/>
    </location>
</feature>
<evidence type="ECO:0000259" key="6">
    <source>
        <dbReference type="PROSITE" id="PS50850"/>
    </source>
</evidence>
<dbReference type="OrthoDB" id="5296287at2759"/>
<evidence type="ECO:0000256" key="4">
    <source>
        <dbReference type="ARBA" id="ARBA00023136"/>
    </source>
</evidence>
<dbReference type="InterPro" id="IPR020846">
    <property type="entry name" value="MFS_dom"/>
</dbReference>
<evidence type="ECO:0000313" key="8">
    <source>
        <dbReference type="Proteomes" id="UP001163046"/>
    </source>
</evidence>
<comment type="subcellular location">
    <subcellularLocation>
        <location evidence="1">Membrane</location>
        <topology evidence="1">Multi-pass membrane protein</topology>
    </subcellularLocation>
</comment>
<keyword evidence="3 5" id="KW-1133">Transmembrane helix</keyword>
<dbReference type="InterPro" id="IPR005828">
    <property type="entry name" value="MFS_sugar_transport-like"/>
</dbReference>
<dbReference type="AlphaFoldDB" id="A0A9W9ZYS8"/>
<feature type="transmembrane region" description="Helical" evidence="5">
    <location>
        <begin position="330"/>
        <end position="350"/>
    </location>
</feature>
<dbReference type="SUPFAM" id="SSF103473">
    <property type="entry name" value="MFS general substrate transporter"/>
    <property type="match status" value="1"/>
</dbReference>
<name>A0A9W9ZYS8_9CNID</name>
<dbReference type="GO" id="GO:0016020">
    <property type="term" value="C:membrane"/>
    <property type="evidence" value="ECO:0007669"/>
    <property type="project" value="UniProtKB-SubCell"/>
</dbReference>
<sequence length="459" mass="51573">MAESVRARSEDEKRTFEFDDIFEHVSSFGRYQIIWLVFTGFVLIFPVTTQFTLLVFANGTPGFHCVTPNVTCDPKKCCDGCTSYVFDGPFTSTVSEWNLICDRGFLGATLQSCFFAGMLIGSFVTGMISDAWGRKKCIFFFDAIMIIAGVASAFVHSIPLFATLRFILGFSLPGVMLPQYIYVMELVGPSKRTAAGNLEFLFHNGFQPLFVGIAYFLRDWRMLILASTVPAVLLFPFWKVFPESPRWLIAHDHLDEAQSIIESFGGKEKKPINSEVLKVLLEDIRRDQLEREREAKKYTPIDLFRSPKMRKWTAIMCYQWYEMLLFGRRACHSITMFLVGITFVVVLVLYKESPMATTALSICGYLLIDCTWISVYLITSELYPTVLRNTAQGTGSMTARVGGILAPYVALMGQLPGLSIAFPVVIFAVVGTIAGILMYWIPRDGFHANAPNHRGSRSG</sequence>
<comment type="caution">
    <text evidence="7">The sequence shown here is derived from an EMBL/GenBank/DDBJ whole genome shotgun (WGS) entry which is preliminary data.</text>
</comment>
<feature type="transmembrane region" description="Helical" evidence="5">
    <location>
        <begin position="420"/>
        <end position="441"/>
    </location>
</feature>
<keyword evidence="8" id="KW-1185">Reference proteome</keyword>
<feature type="transmembrane region" description="Helical" evidence="5">
    <location>
        <begin position="356"/>
        <end position="378"/>
    </location>
</feature>
<proteinExistence type="predicted"/>
<protein>
    <recommendedName>
        <fullName evidence="6">Major facilitator superfamily (MFS) profile domain-containing protein</fullName>
    </recommendedName>
</protein>
<evidence type="ECO:0000256" key="2">
    <source>
        <dbReference type="ARBA" id="ARBA00022692"/>
    </source>
</evidence>
<gene>
    <name evidence="7" type="ORF">OS493_037389</name>
</gene>
<evidence type="ECO:0000313" key="7">
    <source>
        <dbReference type="EMBL" id="KAJ7388479.1"/>
    </source>
</evidence>
<dbReference type="Pfam" id="PF00083">
    <property type="entry name" value="Sugar_tr"/>
    <property type="match status" value="1"/>
</dbReference>
<dbReference type="EMBL" id="MU825466">
    <property type="protein sequence ID" value="KAJ7388479.1"/>
    <property type="molecule type" value="Genomic_DNA"/>
</dbReference>
<feature type="domain" description="Major facilitator superfamily (MFS) profile" evidence="6">
    <location>
        <begin position="32"/>
        <end position="459"/>
    </location>
</feature>
<dbReference type="Proteomes" id="UP001163046">
    <property type="component" value="Unassembled WGS sequence"/>
</dbReference>
<dbReference type="InterPro" id="IPR036259">
    <property type="entry name" value="MFS_trans_sf"/>
</dbReference>
<dbReference type="Gene3D" id="1.20.1250.20">
    <property type="entry name" value="MFS general substrate transporter like domains"/>
    <property type="match status" value="2"/>
</dbReference>
<reference evidence="7" key="1">
    <citation type="submission" date="2023-01" db="EMBL/GenBank/DDBJ databases">
        <title>Genome assembly of the deep-sea coral Lophelia pertusa.</title>
        <authorList>
            <person name="Herrera S."/>
            <person name="Cordes E."/>
        </authorList>
    </citation>
    <scope>NUCLEOTIDE SEQUENCE</scope>
    <source>
        <strain evidence="7">USNM1676648</strain>
        <tissue evidence="7">Polyp</tissue>
    </source>
</reference>
<accession>A0A9W9ZYS8</accession>